<dbReference type="InterPro" id="IPR000073">
    <property type="entry name" value="AB_hydrolase_1"/>
</dbReference>
<dbReference type="InterPro" id="IPR029058">
    <property type="entry name" value="AB_hydrolase_fold"/>
</dbReference>
<dbReference type="Gene3D" id="3.40.50.1820">
    <property type="entry name" value="alpha/beta hydrolase"/>
    <property type="match status" value="1"/>
</dbReference>
<evidence type="ECO:0000259" key="1">
    <source>
        <dbReference type="Pfam" id="PF12697"/>
    </source>
</evidence>
<evidence type="ECO:0000313" key="2">
    <source>
        <dbReference type="EMBL" id="SEL48706.1"/>
    </source>
</evidence>
<organism evidence="2 3">
    <name type="scientific">Jannaschia helgolandensis</name>
    <dbReference type="NCBI Taxonomy" id="188906"/>
    <lineage>
        <taxon>Bacteria</taxon>
        <taxon>Pseudomonadati</taxon>
        <taxon>Pseudomonadota</taxon>
        <taxon>Alphaproteobacteria</taxon>
        <taxon>Rhodobacterales</taxon>
        <taxon>Roseobacteraceae</taxon>
        <taxon>Jannaschia</taxon>
    </lineage>
</organism>
<dbReference type="SUPFAM" id="SSF53474">
    <property type="entry name" value="alpha/beta-Hydrolases"/>
    <property type="match status" value="1"/>
</dbReference>
<sequence length="240" mass="26208">MPLVLIHGYLGGSKQWAQEIAHFSKHFDVIAPALPGFAEATDLPACERIGDMADAIIELLDQLDMTEFVLLGHSMGGMIAQEIAAKVGKRVLGLILYGTGPLGLLPNRFEPIEISRERLMADGVEATSRRIGATWFRDGEAAAAFEMVASIGAATSREAALAGLDAMAHWDGRPALRDLEMPTLILWGELDQSYRWGQIEILWRTLPNAQLAILPGTSHAAHLEKPKLFKAILEDFLSDK</sequence>
<dbReference type="EMBL" id="FNZQ01000005">
    <property type="protein sequence ID" value="SEL48706.1"/>
    <property type="molecule type" value="Genomic_DNA"/>
</dbReference>
<name>A0A1H7QLC6_9RHOB</name>
<dbReference type="Pfam" id="PF12697">
    <property type="entry name" value="Abhydrolase_6"/>
    <property type="match status" value="1"/>
</dbReference>
<dbReference type="PRINTS" id="PR00111">
    <property type="entry name" value="ABHYDROLASE"/>
</dbReference>
<dbReference type="Proteomes" id="UP000199283">
    <property type="component" value="Unassembled WGS sequence"/>
</dbReference>
<reference evidence="2 3" key="1">
    <citation type="submission" date="2016-10" db="EMBL/GenBank/DDBJ databases">
        <authorList>
            <person name="de Groot N.N."/>
        </authorList>
    </citation>
    <scope>NUCLEOTIDE SEQUENCE [LARGE SCALE GENOMIC DNA]</scope>
    <source>
        <strain evidence="2 3">DSM 14858</strain>
    </source>
</reference>
<feature type="domain" description="AB hydrolase-1" evidence="1">
    <location>
        <begin position="3"/>
        <end position="229"/>
    </location>
</feature>
<gene>
    <name evidence="2" type="ORF">SAMN04488526_2833</name>
</gene>
<dbReference type="InterPro" id="IPR050266">
    <property type="entry name" value="AB_hydrolase_sf"/>
</dbReference>
<accession>A0A1H7QLC6</accession>
<dbReference type="STRING" id="188906.SAMN04488526_2833"/>
<evidence type="ECO:0000313" key="3">
    <source>
        <dbReference type="Proteomes" id="UP000199283"/>
    </source>
</evidence>
<dbReference type="AlphaFoldDB" id="A0A1H7QLC6"/>
<dbReference type="PANTHER" id="PTHR43798">
    <property type="entry name" value="MONOACYLGLYCEROL LIPASE"/>
    <property type="match status" value="1"/>
</dbReference>
<keyword evidence="3" id="KW-1185">Reference proteome</keyword>
<proteinExistence type="predicted"/>
<protein>
    <submittedName>
        <fullName evidence="2">Pimeloyl-ACP methyl ester carboxylesterase</fullName>
    </submittedName>
</protein>